<feature type="compositionally biased region" description="Polar residues" evidence="1">
    <location>
        <begin position="1"/>
        <end position="13"/>
    </location>
</feature>
<dbReference type="RefSeq" id="WP_345506370.1">
    <property type="nucleotide sequence ID" value="NZ_BAABIW010000008.1"/>
</dbReference>
<evidence type="ECO:0008006" key="4">
    <source>
        <dbReference type="Google" id="ProtNLM"/>
    </source>
</evidence>
<dbReference type="Proteomes" id="UP001500427">
    <property type="component" value="Unassembled WGS sequence"/>
</dbReference>
<dbReference type="EMBL" id="BAABIW010000008">
    <property type="protein sequence ID" value="GAA5021059.1"/>
    <property type="molecule type" value="Genomic_DNA"/>
</dbReference>
<accession>A0ABP9J6W5</accession>
<dbReference type="Gene3D" id="3.90.840.10">
    <property type="entry name" value="Thiol-activated cytolysin superfamily/Thiol-activated cytolysin, alpha-beta domain"/>
    <property type="match status" value="1"/>
</dbReference>
<keyword evidence="3" id="KW-1185">Reference proteome</keyword>
<dbReference type="Gene3D" id="3.30.1040.20">
    <property type="match status" value="1"/>
</dbReference>
<reference evidence="3" key="1">
    <citation type="journal article" date="2019" name="Int. J. Syst. Evol. Microbiol.">
        <title>The Global Catalogue of Microorganisms (GCM) 10K type strain sequencing project: providing services to taxonomists for standard genome sequencing and annotation.</title>
        <authorList>
            <consortium name="The Broad Institute Genomics Platform"/>
            <consortium name="The Broad Institute Genome Sequencing Center for Infectious Disease"/>
            <person name="Wu L."/>
            <person name="Ma J."/>
        </authorList>
    </citation>
    <scope>NUCLEOTIDE SEQUENCE [LARGE SCALE GENOMIC DNA]</scope>
    <source>
        <strain evidence="3">JCM 17687</strain>
    </source>
</reference>
<name>A0ABP9J6W5_9MICO</name>
<protein>
    <recommendedName>
        <fullName evidence="4">Minor tail protein</fullName>
    </recommendedName>
</protein>
<dbReference type="SUPFAM" id="SSF56978">
    <property type="entry name" value="Perfringolysin"/>
    <property type="match status" value="1"/>
</dbReference>
<gene>
    <name evidence="2" type="ORF">GCM10023258_10140</name>
</gene>
<comment type="caution">
    <text evidence="2">The sequence shown here is derived from an EMBL/GenBank/DDBJ whole genome shotgun (WGS) entry which is preliminary data.</text>
</comment>
<evidence type="ECO:0000313" key="2">
    <source>
        <dbReference type="EMBL" id="GAA5021059.1"/>
    </source>
</evidence>
<evidence type="ECO:0000256" key="1">
    <source>
        <dbReference type="SAM" id="MobiDB-lite"/>
    </source>
</evidence>
<feature type="region of interest" description="Disordered" evidence="1">
    <location>
        <begin position="1"/>
        <end position="59"/>
    </location>
</feature>
<sequence length="692" mass="72622">MASKPSLDTSADRMTSAAEEPTDRQPDGQRPPVRSGPALVRDDLGRPYLLGRDGSLSGVPDERTWQLLEATGVPALQDESADAGDSERRQRPGLAVPRAGGARQGCTLTSLDGSSTFFVDGEDGSRRTFWTYGGQIFDVSGISEPQRADTFGPAVPAAAAFPGLADEFTRVVDAPPLSLTTAQQAILAYLQTIPPPVVTAAPGLSITAAPESPPTQYTAPANVAYQVTAQQQAIENVIDSFPVVAPVADAIWPGAVIQSRTLGSGQLGLVQLADRAPGTLTITTEIVVAHPEAPTSVTVTSPSAASVTTARRQLLHDLAGTASTGVVNLEVGTVTTEQQVSARLGVKVSGSSWNASADVHVSGSLETSRTFLKLTQEFYTVAFEPTGSPAWLFGPSVDVAAVKQYSGPNNAPAYIHQVTYGRIVLMVIDSADTASSVEANVKASWKAGVSGDVDTAADLKKKTKSYHVQVATVGTTGATVFKAAAGLSEALEELQATADYSDTNPGGIISYAARYLLDGTVAKAVIGPFSYTALVRADLPQTVSSYKVDDGRTGVQGGVRTGLTLRPGDQVSITAFGHVFAGWWFGSWFGPEGDTSEHGKQMGNATKPLPGVAFSALLYGFGQGWFYWHDKPTFTYGVTTVGQEPNVRTVGPEDAELPLWVHINDDDVTNGKGGFSGQIFVRRRELPAVGPK</sequence>
<dbReference type="Pfam" id="PF01289">
    <property type="entry name" value="Thiol_cytolysin"/>
    <property type="match status" value="1"/>
</dbReference>
<dbReference type="InterPro" id="IPR001869">
    <property type="entry name" value="Thiol_cytolysin"/>
</dbReference>
<proteinExistence type="predicted"/>
<dbReference type="Gene3D" id="2.60.120.430">
    <property type="entry name" value="Galactose-binding lectin"/>
    <property type="match status" value="1"/>
</dbReference>
<organism evidence="2 3">
    <name type="scientific">Terrabacter aeriphilus</name>
    <dbReference type="NCBI Taxonomy" id="515662"/>
    <lineage>
        <taxon>Bacteria</taxon>
        <taxon>Bacillati</taxon>
        <taxon>Actinomycetota</taxon>
        <taxon>Actinomycetes</taxon>
        <taxon>Micrococcales</taxon>
        <taxon>Intrasporangiaceae</taxon>
        <taxon>Terrabacter</taxon>
    </lineage>
</organism>
<evidence type="ECO:0000313" key="3">
    <source>
        <dbReference type="Proteomes" id="UP001500427"/>
    </source>
</evidence>
<dbReference type="Gene3D" id="3.40.30.40">
    <property type="entry name" value="Perfringolysin"/>
    <property type="match status" value="1"/>
</dbReference>
<dbReference type="InterPro" id="IPR036363">
    <property type="entry name" value="Thiol_cytolysin_ab_sf"/>
</dbReference>
<feature type="region of interest" description="Disordered" evidence="1">
    <location>
        <begin position="72"/>
        <end position="102"/>
    </location>
</feature>
<dbReference type="InterPro" id="IPR036359">
    <property type="entry name" value="Thiol_cytolysin_sf"/>
</dbReference>